<evidence type="ECO:0000256" key="3">
    <source>
        <dbReference type="ARBA" id="ARBA00022692"/>
    </source>
</evidence>
<protein>
    <recommendedName>
        <fullName evidence="8">Gustatory receptor</fullName>
    </recommendedName>
</protein>
<keyword evidence="5 8" id="KW-0472">Membrane</keyword>
<keyword evidence="7 8" id="KW-0807">Transducer</keyword>
<keyword evidence="2 8" id="KW-1003">Cell membrane</keyword>
<evidence type="ECO:0000256" key="5">
    <source>
        <dbReference type="ARBA" id="ARBA00023136"/>
    </source>
</evidence>
<comment type="similarity">
    <text evidence="8">Belongs to the insect chemoreceptor superfamily. Gustatory receptor (GR) family.</text>
</comment>
<name>A0AAV0X9Z2_9HEMI</name>
<dbReference type="GO" id="GO:0050909">
    <property type="term" value="P:sensory perception of taste"/>
    <property type="evidence" value="ECO:0007669"/>
    <property type="project" value="InterPro"/>
</dbReference>
<evidence type="ECO:0000256" key="4">
    <source>
        <dbReference type="ARBA" id="ARBA00022989"/>
    </source>
</evidence>
<dbReference type="GO" id="GO:0030425">
    <property type="term" value="C:dendrite"/>
    <property type="evidence" value="ECO:0007669"/>
    <property type="project" value="TreeGrafter"/>
</dbReference>
<dbReference type="InterPro" id="IPR013604">
    <property type="entry name" value="7TM_chemorcpt"/>
</dbReference>
<keyword evidence="6 8" id="KW-0675">Receptor</keyword>
<feature type="transmembrane region" description="Helical" evidence="8">
    <location>
        <begin position="366"/>
        <end position="386"/>
    </location>
</feature>
<feature type="transmembrane region" description="Helical" evidence="8">
    <location>
        <begin position="109"/>
        <end position="130"/>
    </location>
</feature>
<evidence type="ECO:0000256" key="1">
    <source>
        <dbReference type="ARBA" id="ARBA00004651"/>
    </source>
</evidence>
<dbReference type="Pfam" id="PF08395">
    <property type="entry name" value="7tm_7"/>
    <property type="match status" value="1"/>
</dbReference>
<dbReference type="GO" id="GO:0007635">
    <property type="term" value="P:chemosensory behavior"/>
    <property type="evidence" value="ECO:0007669"/>
    <property type="project" value="TreeGrafter"/>
</dbReference>
<feature type="transmembrane region" description="Helical" evidence="8">
    <location>
        <begin position="248"/>
        <end position="270"/>
    </location>
</feature>
<comment type="subcellular location">
    <subcellularLocation>
        <location evidence="1 8">Cell membrane</location>
        <topology evidence="1 8">Multi-pass membrane protein</topology>
    </subcellularLocation>
</comment>
<evidence type="ECO:0000256" key="6">
    <source>
        <dbReference type="ARBA" id="ARBA00023170"/>
    </source>
</evidence>
<feature type="transmembrane region" description="Helical" evidence="8">
    <location>
        <begin position="44"/>
        <end position="68"/>
    </location>
</feature>
<feature type="transmembrane region" description="Helical" evidence="8">
    <location>
        <begin position="290"/>
        <end position="314"/>
    </location>
</feature>
<dbReference type="GO" id="GO:0005886">
    <property type="term" value="C:plasma membrane"/>
    <property type="evidence" value="ECO:0007669"/>
    <property type="project" value="UniProtKB-SubCell"/>
</dbReference>
<proteinExistence type="inferred from homology"/>
<accession>A0AAV0X9Z2</accession>
<feature type="transmembrane region" description="Helical" evidence="8">
    <location>
        <begin position="142"/>
        <end position="163"/>
    </location>
</feature>
<dbReference type="Proteomes" id="UP001160148">
    <property type="component" value="Unassembled WGS sequence"/>
</dbReference>
<dbReference type="PANTHER" id="PTHR21143:SF133">
    <property type="entry name" value="GUSTATORY AND PHEROMONE RECEPTOR 32A-RELATED"/>
    <property type="match status" value="1"/>
</dbReference>
<dbReference type="GO" id="GO:0030424">
    <property type="term" value="C:axon"/>
    <property type="evidence" value="ECO:0007669"/>
    <property type="project" value="TreeGrafter"/>
</dbReference>
<gene>
    <name evidence="9" type="ORF">MEUPH1_LOCUS19336</name>
</gene>
<reference evidence="9 10" key="1">
    <citation type="submission" date="2023-01" db="EMBL/GenBank/DDBJ databases">
        <authorList>
            <person name="Whitehead M."/>
        </authorList>
    </citation>
    <scope>NUCLEOTIDE SEQUENCE [LARGE SCALE GENOMIC DNA]</scope>
</reference>
<evidence type="ECO:0000256" key="7">
    <source>
        <dbReference type="ARBA" id="ARBA00023224"/>
    </source>
</evidence>
<organism evidence="9 10">
    <name type="scientific">Macrosiphum euphorbiae</name>
    <name type="common">potato aphid</name>
    <dbReference type="NCBI Taxonomy" id="13131"/>
    <lineage>
        <taxon>Eukaryota</taxon>
        <taxon>Metazoa</taxon>
        <taxon>Ecdysozoa</taxon>
        <taxon>Arthropoda</taxon>
        <taxon>Hexapoda</taxon>
        <taxon>Insecta</taxon>
        <taxon>Pterygota</taxon>
        <taxon>Neoptera</taxon>
        <taxon>Paraneoptera</taxon>
        <taxon>Hemiptera</taxon>
        <taxon>Sternorrhyncha</taxon>
        <taxon>Aphidomorpha</taxon>
        <taxon>Aphidoidea</taxon>
        <taxon>Aphididae</taxon>
        <taxon>Macrosiphini</taxon>
        <taxon>Macrosiphum</taxon>
    </lineage>
</organism>
<dbReference type="AlphaFoldDB" id="A0AAV0X9Z2"/>
<evidence type="ECO:0000256" key="8">
    <source>
        <dbReference type="RuleBase" id="RU363108"/>
    </source>
</evidence>
<comment type="caution">
    <text evidence="9">The sequence shown here is derived from an EMBL/GenBank/DDBJ whole genome shotgun (WGS) entry which is preliminary data.</text>
</comment>
<evidence type="ECO:0000256" key="2">
    <source>
        <dbReference type="ARBA" id="ARBA00022475"/>
    </source>
</evidence>
<keyword evidence="4 8" id="KW-1133">Transmembrane helix</keyword>
<evidence type="ECO:0000313" key="9">
    <source>
        <dbReference type="EMBL" id="CAI6364521.1"/>
    </source>
</evidence>
<sequence length="392" mass="44732">MRRGWFCRLAGSLAAALMVALCVFNFIMTPYFECQLDGDTCDESVSMMAGIFARSVSITCLVTVAVVWRRYRGAMVAYRERAELIDTYSAPATAAAASANSPYVDHSTFAGVVLCVCVTLILPINSFRLYRFVMDDRPVTVILYFALMYSQNLYVCLYEIHFVRLFYELYTRYTDLNRDMEAIGERIEDGRCARDEPPPGRDGWIPYDGDDEHRPLYLYYSSATGQPLVDAVERLRIRHRLIREAMDALKPTFAVPIGLSLCNLCVMILFDVYYHLKNSVDQPAGDLANVYIFLWIAQYTFRFFVITMTVDVTVKQALRSKETITDVSRHCLDISTKEELQIFSNQISSTAIEFTMCDLFSLNARLFTSAVGVCITYLVILLQFKIKVDNVY</sequence>
<feature type="transmembrane region" description="Helical" evidence="8">
    <location>
        <begin position="12"/>
        <end position="32"/>
    </location>
</feature>
<dbReference type="GO" id="GO:0007165">
    <property type="term" value="P:signal transduction"/>
    <property type="evidence" value="ECO:0007669"/>
    <property type="project" value="UniProtKB-KW"/>
</dbReference>
<dbReference type="GO" id="GO:0008049">
    <property type="term" value="P:male courtship behavior"/>
    <property type="evidence" value="ECO:0007669"/>
    <property type="project" value="TreeGrafter"/>
</dbReference>
<dbReference type="GO" id="GO:0043025">
    <property type="term" value="C:neuronal cell body"/>
    <property type="evidence" value="ECO:0007669"/>
    <property type="project" value="TreeGrafter"/>
</dbReference>
<comment type="function">
    <text evidence="8">Gustatory receptor which mediates acceptance or avoidance behavior, depending on its substrates.</text>
</comment>
<dbReference type="PANTHER" id="PTHR21143">
    <property type="entry name" value="INVERTEBRATE GUSTATORY RECEPTOR"/>
    <property type="match status" value="1"/>
</dbReference>
<keyword evidence="10" id="KW-1185">Reference proteome</keyword>
<evidence type="ECO:0000313" key="10">
    <source>
        <dbReference type="Proteomes" id="UP001160148"/>
    </source>
</evidence>
<dbReference type="EMBL" id="CARXXK010000004">
    <property type="protein sequence ID" value="CAI6364521.1"/>
    <property type="molecule type" value="Genomic_DNA"/>
</dbReference>
<keyword evidence="3 8" id="KW-0812">Transmembrane</keyword>